<feature type="transmembrane region" description="Helical" evidence="10">
    <location>
        <begin position="237"/>
        <end position="259"/>
    </location>
</feature>
<feature type="domain" description="Major facilitator superfamily (MFS) profile" evidence="11">
    <location>
        <begin position="1"/>
        <end position="378"/>
    </location>
</feature>
<feature type="transmembrane region" description="Helical" evidence="10">
    <location>
        <begin position="330"/>
        <end position="349"/>
    </location>
</feature>
<feature type="transmembrane region" description="Helical" evidence="10">
    <location>
        <begin position="120"/>
        <end position="138"/>
    </location>
</feature>
<protein>
    <submittedName>
        <fullName evidence="12">Bcr/CflA family efflux MFS transporter</fullName>
    </submittedName>
</protein>
<evidence type="ECO:0000256" key="4">
    <source>
        <dbReference type="ARBA" id="ARBA00022448"/>
    </source>
</evidence>
<keyword evidence="6 10" id="KW-0812">Transmembrane</keyword>
<feature type="transmembrane region" description="Helical" evidence="10">
    <location>
        <begin position="355"/>
        <end position="375"/>
    </location>
</feature>
<feature type="transmembrane region" description="Helical" evidence="10">
    <location>
        <begin position="62"/>
        <end position="81"/>
    </location>
</feature>
<feature type="transmembrane region" description="Helical" evidence="10">
    <location>
        <begin position="298"/>
        <end position="318"/>
    </location>
</feature>
<keyword evidence="13" id="KW-1185">Reference proteome</keyword>
<evidence type="ECO:0000256" key="10">
    <source>
        <dbReference type="SAM" id="Phobius"/>
    </source>
</evidence>
<feature type="transmembrane region" description="Helical" evidence="10">
    <location>
        <begin position="271"/>
        <end position="292"/>
    </location>
</feature>
<comment type="caution">
    <text evidence="12">The sequence shown here is derived from an EMBL/GenBank/DDBJ whole genome shotgun (WGS) entry which is preliminary data.</text>
</comment>
<evidence type="ECO:0000259" key="11">
    <source>
        <dbReference type="PROSITE" id="PS50850"/>
    </source>
</evidence>
<dbReference type="PRINTS" id="PR01035">
    <property type="entry name" value="TCRTETA"/>
</dbReference>
<keyword evidence="7 10" id="KW-1133">Transmembrane helix</keyword>
<name>A0A3B0BCX1_9ACTN</name>
<dbReference type="Pfam" id="PF07690">
    <property type="entry name" value="MFS_1"/>
    <property type="match status" value="1"/>
</dbReference>
<evidence type="ECO:0000256" key="5">
    <source>
        <dbReference type="ARBA" id="ARBA00022475"/>
    </source>
</evidence>
<sequence>MLLSFVTPLATDMYLPAFPQMTGDLGADASGVQLTLTTFLIGMGIGQLILGPLSDRFGRRMPILVGSAACVVTTALCALTPSLGLLVALRFLQGFTGAAGVVIGRAVISDYAVGEKAAKLLGVMMSLLGVAPAIAPVLGGVVIEAAGWRAVFWVLAAITLLALVAAAFAVPETLPRERRQTGGVRATVRSVRDVLTNRPYMGYTLCFGMALAVLFCYLGGASFLFQNLLGLSVGQTSAVFASVGAVSVVSGLVITRLVGRFTPKGLLRTGLWVMLAGSVALCAVALADQLALPLVLTLLYLAFVGISLVTINAAALAFERVPHAAGTGSALLGTVQSILSAIAAPLVGLGGTHTAVPMFAGMTVSAVLAFLVLSLTKNAPSKGEPEPAVAGIRGPGAG</sequence>
<evidence type="ECO:0000313" key="12">
    <source>
        <dbReference type="EMBL" id="RKN70204.1"/>
    </source>
</evidence>
<evidence type="ECO:0000256" key="8">
    <source>
        <dbReference type="ARBA" id="ARBA00023136"/>
    </source>
</evidence>
<evidence type="ECO:0000313" key="13">
    <source>
        <dbReference type="Proteomes" id="UP000270343"/>
    </source>
</evidence>
<dbReference type="GO" id="GO:1990961">
    <property type="term" value="P:xenobiotic detoxification by transmembrane export across the plasma membrane"/>
    <property type="evidence" value="ECO:0007669"/>
    <property type="project" value="InterPro"/>
</dbReference>
<dbReference type="InterPro" id="IPR004812">
    <property type="entry name" value="Efflux_drug-R_Bcr/CmlA"/>
</dbReference>
<reference evidence="12 13" key="1">
    <citation type="journal article" date="2015" name="Antonie Van Leeuwenhoek">
        <title>Streptomyces klenkii sp. nov., isolated from deep marine sediment.</title>
        <authorList>
            <person name="Veyisoglu A."/>
            <person name="Sahin N."/>
        </authorList>
    </citation>
    <scope>NUCLEOTIDE SEQUENCE [LARGE SCALE GENOMIC DNA]</scope>
    <source>
        <strain evidence="12 13">KCTC 29202</strain>
    </source>
</reference>
<keyword evidence="4" id="KW-0813">Transport</keyword>
<dbReference type="GO" id="GO:0005886">
    <property type="term" value="C:plasma membrane"/>
    <property type="evidence" value="ECO:0007669"/>
    <property type="project" value="UniProtKB-SubCell"/>
</dbReference>
<dbReference type="InterPro" id="IPR011701">
    <property type="entry name" value="MFS"/>
</dbReference>
<dbReference type="EMBL" id="RBAM01000008">
    <property type="protein sequence ID" value="RKN70204.1"/>
    <property type="molecule type" value="Genomic_DNA"/>
</dbReference>
<accession>A0A3B0BCX1</accession>
<dbReference type="PROSITE" id="PS50850">
    <property type="entry name" value="MFS"/>
    <property type="match status" value="1"/>
</dbReference>
<keyword evidence="8 10" id="KW-0472">Membrane</keyword>
<proteinExistence type="inferred from homology"/>
<dbReference type="Gene3D" id="1.20.1720.10">
    <property type="entry name" value="Multidrug resistance protein D"/>
    <property type="match status" value="1"/>
</dbReference>
<dbReference type="SUPFAM" id="SSF103473">
    <property type="entry name" value="MFS general substrate transporter"/>
    <property type="match status" value="1"/>
</dbReference>
<dbReference type="PROSITE" id="PS00216">
    <property type="entry name" value="SUGAR_TRANSPORT_1"/>
    <property type="match status" value="1"/>
</dbReference>
<dbReference type="PANTHER" id="PTHR23502:SF132">
    <property type="entry name" value="POLYAMINE TRANSPORTER 2-RELATED"/>
    <property type="match status" value="1"/>
</dbReference>
<dbReference type="GO" id="GO:0042910">
    <property type="term" value="F:xenobiotic transmembrane transporter activity"/>
    <property type="evidence" value="ECO:0007669"/>
    <property type="project" value="InterPro"/>
</dbReference>
<organism evidence="12 13">
    <name type="scientific">Streptomyces klenkii</name>
    <dbReference type="NCBI Taxonomy" id="1420899"/>
    <lineage>
        <taxon>Bacteria</taxon>
        <taxon>Bacillati</taxon>
        <taxon>Actinomycetota</taxon>
        <taxon>Actinomycetes</taxon>
        <taxon>Kitasatosporales</taxon>
        <taxon>Streptomycetaceae</taxon>
        <taxon>Streptomyces</taxon>
    </lineage>
</organism>
<dbReference type="InterPro" id="IPR020846">
    <property type="entry name" value="MFS_dom"/>
</dbReference>
<dbReference type="InterPro" id="IPR036259">
    <property type="entry name" value="MFS_trans_sf"/>
</dbReference>
<gene>
    <name evidence="12" type="ORF">D7231_20150</name>
</gene>
<dbReference type="AlphaFoldDB" id="A0A3B0BCX1"/>
<dbReference type="NCBIfam" id="TIGR00710">
    <property type="entry name" value="efflux_Bcr_CflA"/>
    <property type="match status" value="1"/>
</dbReference>
<feature type="region of interest" description="Disordered" evidence="9">
    <location>
        <begin position="379"/>
        <end position="398"/>
    </location>
</feature>
<feature type="transmembrane region" description="Helical" evidence="10">
    <location>
        <begin position="87"/>
        <end position="108"/>
    </location>
</feature>
<evidence type="ECO:0000256" key="1">
    <source>
        <dbReference type="ARBA" id="ARBA00004651"/>
    </source>
</evidence>
<evidence type="ECO:0000256" key="6">
    <source>
        <dbReference type="ARBA" id="ARBA00022692"/>
    </source>
</evidence>
<dbReference type="PANTHER" id="PTHR23502">
    <property type="entry name" value="MAJOR FACILITATOR SUPERFAMILY"/>
    <property type="match status" value="1"/>
</dbReference>
<evidence type="ECO:0000256" key="7">
    <source>
        <dbReference type="ARBA" id="ARBA00022989"/>
    </source>
</evidence>
<dbReference type="InterPro" id="IPR005829">
    <property type="entry name" value="Sugar_transporter_CS"/>
</dbReference>
<comment type="subcellular location">
    <subcellularLocation>
        <location evidence="1">Cell membrane</location>
        <topology evidence="1">Multi-pass membrane protein</topology>
    </subcellularLocation>
</comment>
<dbReference type="OrthoDB" id="9814303at2"/>
<dbReference type="Proteomes" id="UP000270343">
    <property type="component" value="Unassembled WGS sequence"/>
</dbReference>
<evidence type="ECO:0000256" key="2">
    <source>
        <dbReference type="ARBA" id="ARBA00006236"/>
    </source>
</evidence>
<keyword evidence="5" id="KW-1003">Cell membrane</keyword>
<dbReference type="CDD" id="cd17320">
    <property type="entry name" value="MFS_MdfA_MDR_like"/>
    <property type="match status" value="1"/>
</dbReference>
<feature type="transmembrane region" description="Helical" evidence="10">
    <location>
        <begin position="200"/>
        <end position="225"/>
    </location>
</feature>
<dbReference type="InterPro" id="IPR001958">
    <property type="entry name" value="Tet-R_TetA/multi-R_MdtG-like"/>
</dbReference>
<evidence type="ECO:0000256" key="3">
    <source>
        <dbReference type="ARBA" id="ARBA00007520"/>
    </source>
</evidence>
<evidence type="ECO:0000256" key="9">
    <source>
        <dbReference type="SAM" id="MobiDB-lite"/>
    </source>
</evidence>
<comment type="similarity">
    <text evidence="2">Belongs to the major facilitator superfamily. Bcr/CmlA family.</text>
</comment>
<feature type="transmembrane region" description="Helical" evidence="10">
    <location>
        <begin position="150"/>
        <end position="170"/>
    </location>
</feature>
<comment type="similarity">
    <text evidence="3">Belongs to the major facilitator superfamily. TCR/Tet family.</text>
</comment>
<feature type="transmembrane region" description="Helical" evidence="10">
    <location>
        <begin position="31"/>
        <end position="50"/>
    </location>
</feature>